<accession>A0A917M5Q5</accession>
<proteinExistence type="predicted"/>
<reference evidence="1" key="2">
    <citation type="submission" date="2020-09" db="EMBL/GenBank/DDBJ databases">
        <authorList>
            <person name="Sun Q."/>
            <person name="Zhou Y."/>
        </authorList>
    </citation>
    <scope>NUCLEOTIDE SEQUENCE</scope>
    <source>
        <strain evidence="1">CGMCC 1.12195</strain>
    </source>
</reference>
<keyword evidence="2" id="KW-1185">Reference proteome</keyword>
<dbReference type="AlphaFoldDB" id="A0A917M5Q5"/>
<organism evidence="1 2">
    <name type="scientific">Parapedobacter pyrenivorans</name>
    <dbReference type="NCBI Taxonomy" id="1305674"/>
    <lineage>
        <taxon>Bacteria</taxon>
        <taxon>Pseudomonadati</taxon>
        <taxon>Bacteroidota</taxon>
        <taxon>Sphingobacteriia</taxon>
        <taxon>Sphingobacteriales</taxon>
        <taxon>Sphingobacteriaceae</taxon>
        <taxon>Parapedobacter</taxon>
    </lineage>
</organism>
<reference evidence="1" key="1">
    <citation type="journal article" date="2014" name="Int. J. Syst. Evol. Microbiol.">
        <title>Complete genome sequence of Corynebacterium casei LMG S-19264T (=DSM 44701T), isolated from a smear-ripened cheese.</title>
        <authorList>
            <consortium name="US DOE Joint Genome Institute (JGI-PGF)"/>
            <person name="Walter F."/>
            <person name="Albersmeier A."/>
            <person name="Kalinowski J."/>
            <person name="Ruckert C."/>
        </authorList>
    </citation>
    <scope>NUCLEOTIDE SEQUENCE</scope>
    <source>
        <strain evidence="1">CGMCC 1.12195</strain>
    </source>
</reference>
<gene>
    <name evidence="1" type="ORF">GCM10007415_05620</name>
</gene>
<protein>
    <submittedName>
        <fullName evidence="1">Uncharacterized protein</fullName>
    </submittedName>
</protein>
<comment type="caution">
    <text evidence="1">The sequence shown here is derived from an EMBL/GenBank/DDBJ whole genome shotgun (WGS) entry which is preliminary data.</text>
</comment>
<dbReference type="RefSeq" id="WP_188504410.1">
    <property type="nucleotide sequence ID" value="NZ_BMER01000001.1"/>
</dbReference>
<sequence length="350" mass="41182">MAIFNGKTIILGAPTAYGFSEIIEQELRYQGFEVFNLSFSHGGPFKYKNIFERLDSYVHKNFLGHRDYKTYLKFKRVEGTMRDRLAEIPRVDYALLIRPDQYSEDIINMIGLKANKTIGYQWDGLSRFPAVYRRIDLFDKFFVFDPKDVRYPNMLPITNFYTNSFDIGYSEEHESDVYYVGTYMKRRASQLEEVITTLQAYGLSVKYHICKFKNRKPSFKYLDTTSADLTYAENLRFAFNSKILLDVPTVLHNGLSFRTFEAIGFDKKLITTNKEVKKYDFYHPNNTFIWEGQSVERLTDFLNAPYVKLAPHIKEKYSFNHWINNLLREDQLQPVAFPSVDLEPALVYGY</sequence>
<dbReference type="EMBL" id="BMER01000001">
    <property type="protein sequence ID" value="GGG76653.1"/>
    <property type="molecule type" value="Genomic_DNA"/>
</dbReference>
<evidence type="ECO:0000313" key="2">
    <source>
        <dbReference type="Proteomes" id="UP000660862"/>
    </source>
</evidence>
<evidence type="ECO:0000313" key="1">
    <source>
        <dbReference type="EMBL" id="GGG76653.1"/>
    </source>
</evidence>
<dbReference type="Proteomes" id="UP000660862">
    <property type="component" value="Unassembled WGS sequence"/>
</dbReference>
<name>A0A917M5Q5_9SPHI</name>